<feature type="binding site" evidence="5 10">
    <location>
        <position position="223"/>
    </location>
    <ligand>
        <name>substrate</name>
    </ligand>
</feature>
<dbReference type="SUPFAM" id="SSF51556">
    <property type="entry name" value="Metallo-dependent hydrolases"/>
    <property type="match status" value="1"/>
</dbReference>
<dbReference type="InterPro" id="IPR029754">
    <property type="entry name" value="Urease_Ni-bd"/>
</dbReference>
<comment type="caution">
    <text evidence="14">The sequence shown here is derived from an EMBL/GenBank/DDBJ whole genome shotgun (WGS) entry which is preliminary data.</text>
</comment>
<dbReference type="InterPro" id="IPR050112">
    <property type="entry name" value="Urease_alpha_subunit"/>
</dbReference>
<evidence type="ECO:0000256" key="6">
    <source>
        <dbReference type="NCBIfam" id="TIGR01792"/>
    </source>
</evidence>
<evidence type="ECO:0000256" key="1">
    <source>
        <dbReference type="ARBA" id="ARBA00004897"/>
    </source>
</evidence>
<feature type="binding site" description="via carbamate group" evidence="5 8">
    <location>
        <position position="221"/>
    </location>
    <ligand>
        <name>Ni(2+)</name>
        <dbReference type="ChEBI" id="CHEBI:49786"/>
        <label>2</label>
    </ligand>
</feature>
<feature type="domain" description="Urease" evidence="13">
    <location>
        <begin position="133"/>
        <end position="571"/>
    </location>
</feature>
<comment type="subcellular location">
    <subcellularLocation>
        <location evidence="5 10">Cytoplasm</location>
    </subcellularLocation>
</comment>
<dbReference type="OrthoDB" id="9802793at2"/>
<dbReference type="InterPro" id="IPR005848">
    <property type="entry name" value="Urease_asu"/>
</dbReference>
<dbReference type="GO" id="GO:0009039">
    <property type="term" value="F:urease activity"/>
    <property type="evidence" value="ECO:0007669"/>
    <property type="project" value="UniProtKB-UniRule"/>
</dbReference>
<dbReference type="EC" id="3.5.1.5" evidence="5 6"/>
<dbReference type="Pfam" id="PF00449">
    <property type="entry name" value="Urease_alpha"/>
    <property type="match status" value="1"/>
</dbReference>
<name>A0A3A8JQM3_9BACT</name>
<evidence type="ECO:0000313" key="14">
    <source>
        <dbReference type="EMBL" id="RKG94100.1"/>
    </source>
</evidence>
<dbReference type="UniPathway" id="UPA00258">
    <property type="reaction ID" value="UER00370"/>
</dbReference>
<dbReference type="CDD" id="cd00375">
    <property type="entry name" value="Urease_alpha"/>
    <property type="match status" value="1"/>
</dbReference>
<dbReference type="AlphaFoldDB" id="A0A3A8JQM3"/>
<keyword evidence="4 5" id="KW-0378">Hydrolase</keyword>
<keyword evidence="2 5" id="KW-0533">Nickel</keyword>
<dbReference type="InterPro" id="IPR017950">
    <property type="entry name" value="Urease_AS"/>
</dbReference>
<dbReference type="InterPro" id="IPR032466">
    <property type="entry name" value="Metal_Hydrolase"/>
</dbReference>
<sequence>MSRGMDRRHYADMFGPTTGDRVRLGDTGLWLQVEKDATVYGDECKFGGGKVLREGMGQRAGAGDADALDCVITNALVVDWTGIFKADVGLKGGRIAGIGKAGNPDVMAGVTPGMVVGVTTEVIAGEGLILTAGGLDTHIHFICPQQADEAIASGITTWVGGGTGPATGTNATTCTPGVWNLQRMLEATDTLPLNIGLTGKGNTSLPDGLLDQVRAGAIGLKLHEDWGTTPAAIDTCLTLADSEDVQVTIHTDTLNESGYVDDSLAAFKGRTIHTYHSEGAGGGHAPDIIRVCGAPNVLPSSTNPTRPYTVNTLDEHLDMLMVCHHLDREIPEDVAFAESRIRGETIAAEDILHDLGAISMMASDSQAMGRVGEVITRTWQTAHKMREQRGRLAGEQGDNDNLRIRRYVAKYTINPAIAHGLSHEVGSVEVGKLADLVLWRPAFFGARPELVLKGGFIAWAQMGDANASIPTPQPYIMRPMFGARGRARGATSIAFVSGRALAEGTVQGLGLTKRLSAVVGCRKLGKKDMRLNDALPVITVDPETYEVRADGELLRCEPATWLPLAQRYSLF</sequence>
<comment type="cofactor">
    <cofactor evidence="5 8 11">
        <name>Ni cation</name>
        <dbReference type="ChEBI" id="CHEBI:25516"/>
    </cofactor>
    <text evidence="5 8 11">Binds 2 nickel ions per subunit.</text>
</comment>
<evidence type="ECO:0000313" key="15">
    <source>
        <dbReference type="Proteomes" id="UP000268094"/>
    </source>
</evidence>
<protein>
    <recommendedName>
        <fullName evidence="5 6">Urease subunit alpha</fullName>
        <ecNumber evidence="5 6">3.5.1.5</ecNumber>
    </recommendedName>
    <alternativeName>
        <fullName evidence="5">Urea amidohydrolase subunit alpha</fullName>
    </alternativeName>
</protein>
<comment type="subunit">
    <text evidence="5">Heterotrimer of UreA (gamma), UreB (beta) and UreC (alpha) subunits. Three heterotrimers associate to form the active enzyme.</text>
</comment>
<comment type="catalytic activity">
    <reaction evidence="5 11">
        <text>urea + 2 H2O + H(+) = hydrogencarbonate + 2 NH4(+)</text>
        <dbReference type="Rhea" id="RHEA:20557"/>
        <dbReference type="ChEBI" id="CHEBI:15377"/>
        <dbReference type="ChEBI" id="CHEBI:15378"/>
        <dbReference type="ChEBI" id="CHEBI:16199"/>
        <dbReference type="ChEBI" id="CHEBI:17544"/>
        <dbReference type="ChEBI" id="CHEBI:28938"/>
        <dbReference type="EC" id="3.5.1.5"/>
    </reaction>
</comment>
<evidence type="ECO:0000259" key="13">
    <source>
        <dbReference type="PROSITE" id="PS51368"/>
    </source>
</evidence>
<dbReference type="GO" id="GO:0043419">
    <property type="term" value="P:urea catabolic process"/>
    <property type="evidence" value="ECO:0007669"/>
    <property type="project" value="UniProtKB-UniRule"/>
</dbReference>
<dbReference type="GO" id="GO:0005737">
    <property type="term" value="C:cytoplasm"/>
    <property type="evidence" value="ECO:0007669"/>
    <property type="project" value="UniProtKB-SubCell"/>
</dbReference>
<keyword evidence="5 10" id="KW-0963">Cytoplasm</keyword>
<dbReference type="PROSITE" id="PS51368">
    <property type="entry name" value="UREASE_3"/>
    <property type="match status" value="1"/>
</dbReference>
<comment type="pathway">
    <text evidence="1 5">Nitrogen metabolism; urea degradation; CO(2) and NH(3) from urea (urease route): step 1/1.</text>
</comment>
<dbReference type="Gene3D" id="2.30.40.10">
    <property type="entry name" value="Urease, subunit C, domain 1"/>
    <property type="match status" value="1"/>
</dbReference>
<gene>
    <name evidence="5 14" type="primary">ureC</name>
    <name evidence="14" type="ORF">D7V88_00650</name>
</gene>
<accession>A0A3A8JQM3</accession>
<evidence type="ECO:0000256" key="10">
    <source>
        <dbReference type="PROSITE-ProRule" id="PRU00700"/>
    </source>
</evidence>
<dbReference type="SUPFAM" id="SSF51338">
    <property type="entry name" value="Composite domain of metallo-dependent hydrolases"/>
    <property type="match status" value="2"/>
</dbReference>
<evidence type="ECO:0000256" key="4">
    <source>
        <dbReference type="ARBA" id="ARBA00022801"/>
    </source>
</evidence>
<dbReference type="NCBIfam" id="NF009686">
    <property type="entry name" value="PRK13207.1"/>
    <property type="match status" value="1"/>
</dbReference>
<dbReference type="NCBIfam" id="TIGR01792">
    <property type="entry name" value="urease_alph"/>
    <property type="match status" value="1"/>
</dbReference>
<dbReference type="Proteomes" id="UP000268094">
    <property type="component" value="Unassembled WGS sequence"/>
</dbReference>
<dbReference type="InterPro" id="IPR006680">
    <property type="entry name" value="Amidohydro-rel"/>
</dbReference>
<evidence type="ECO:0000256" key="9">
    <source>
        <dbReference type="PIRSR" id="PIRSR611612-52"/>
    </source>
</evidence>
<dbReference type="Pfam" id="PF01979">
    <property type="entry name" value="Amidohydro_1"/>
    <property type="match status" value="1"/>
</dbReference>
<dbReference type="PROSITE" id="PS00145">
    <property type="entry name" value="UREASE_2"/>
    <property type="match status" value="1"/>
</dbReference>
<dbReference type="PROSITE" id="PS01120">
    <property type="entry name" value="UREASE_1"/>
    <property type="match status" value="1"/>
</dbReference>
<dbReference type="NCBIfam" id="NF009685">
    <property type="entry name" value="PRK13206.1"/>
    <property type="match status" value="1"/>
</dbReference>
<dbReference type="InterPro" id="IPR017951">
    <property type="entry name" value="Urease_asu_c"/>
</dbReference>
<evidence type="ECO:0000256" key="8">
    <source>
        <dbReference type="PIRSR" id="PIRSR611612-51"/>
    </source>
</evidence>
<feature type="binding site" evidence="5 8">
    <location>
        <position position="138"/>
    </location>
    <ligand>
        <name>Ni(2+)</name>
        <dbReference type="ChEBI" id="CHEBI:49786"/>
        <label>1</label>
    </ligand>
</feature>
<dbReference type="EMBL" id="RAVZ01000002">
    <property type="protein sequence ID" value="RKG94100.1"/>
    <property type="molecule type" value="Genomic_DNA"/>
</dbReference>
<feature type="binding site" description="via carbamate group" evidence="5 8">
    <location>
        <position position="221"/>
    </location>
    <ligand>
        <name>Ni(2+)</name>
        <dbReference type="ChEBI" id="CHEBI:49786"/>
        <label>1</label>
    </ligand>
</feature>
<feature type="binding site" evidence="5 8">
    <location>
        <position position="276"/>
    </location>
    <ligand>
        <name>Ni(2+)</name>
        <dbReference type="ChEBI" id="CHEBI:49786"/>
        <label>2</label>
    </ligand>
</feature>
<dbReference type="Gene3D" id="3.20.20.140">
    <property type="entry name" value="Metal-dependent hydrolases"/>
    <property type="match status" value="1"/>
</dbReference>
<dbReference type="GO" id="GO:0016151">
    <property type="term" value="F:nickel cation binding"/>
    <property type="evidence" value="ECO:0007669"/>
    <property type="project" value="UniProtKB-UniRule"/>
</dbReference>
<dbReference type="PANTHER" id="PTHR43440">
    <property type="entry name" value="UREASE"/>
    <property type="match status" value="1"/>
</dbReference>
<dbReference type="InterPro" id="IPR011059">
    <property type="entry name" value="Metal-dep_hydrolase_composite"/>
</dbReference>
<comment type="similarity">
    <text evidence="5 12">Belongs to the metallo-dependent hydrolases superfamily. Urease alpha subunit family.</text>
</comment>
<organism evidence="14 15">
    <name type="scientific">Corallococcus terminator</name>
    <dbReference type="NCBI Taxonomy" id="2316733"/>
    <lineage>
        <taxon>Bacteria</taxon>
        <taxon>Pseudomonadati</taxon>
        <taxon>Myxococcota</taxon>
        <taxon>Myxococcia</taxon>
        <taxon>Myxococcales</taxon>
        <taxon>Cystobacterineae</taxon>
        <taxon>Myxococcaceae</taxon>
        <taxon>Corallococcus</taxon>
    </lineage>
</organism>
<proteinExistence type="inferred from homology"/>
<reference evidence="15" key="1">
    <citation type="submission" date="2018-09" db="EMBL/GenBank/DDBJ databases">
        <authorList>
            <person name="Livingstone P.G."/>
            <person name="Whitworth D.E."/>
        </authorList>
    </citation>
    <scope>NUCLEOTIDE SEQUENCE [LARGE SCALE GENOMIC DNA]</scope>
    <source>
        <strain evidence="15">CA054A</strain>
    </source>
</reference>
<feature type="active site" description="Proton donor" evidence="5 9">
    <location>
        <position position="324"/>
    </location>
</feature>
<keyword evidence="15" id="KW-1185">Reference proteome</keyword>
<comment type="PTM">
    <text evidence="5">Carboxylation allows a single lysine to coordinate two nickel ions.</text>
</comment>
<feature type="binding site" evidence="5 8">
    <location>
        <position position="250"/>
    </location>
    <ligand>
        <name>Ni(2+)</name>
        <dbReference type="ChEBI" id="CHEBI:49786"/>
        <label>2</label>
    </ligand>
</feature>
<feature type="binding site" evidence="5 8">
    <location>
        <position position="140"/>
    </location>
    <ligand>
        <name>Ni(2+)</name>
        <dbReference type="ChEBI" id="CHEBI:49786"/>
        <label>1</label>
    </ligand>
</feature>
<evidence type="ECO:0000256" key="11">
    <source>
        <dbReference type="RuleBase" id="RU000510"/>
    </source>
</evidence>
<dbReference type="RefSeq" id="WP_120538622.1">
    <property type="nucleotide sequence ID" value="NZ_RAVZ01000002.1"/>
</dbReference>
<dbReference type="HAMAP" id="MF_01953">
    <property type="entry name" value="Urease_alpha"/>
    <property type="match status" value="1"/>
</dbReference>
<evidence type="ECO:0000256" key="3">
    <source>
        <dbReference type="ARBA" id="ARBA00022723"/>
    </source>
</evidence>
<feature type="binding site" evidence="5 8">
    <location>
        <position position="364"/>
    </location>
    <ligand>
        <name>Ni(2+)</name>
        <dbReference type="ChEBI" id="CHEBI:49786"/>
        <label>1</label>
    </ligand>
</feature>
<evidence type="ECO:0000256" key="5">
    <source>
        <dbReference type="HAMAP-Rule" id="MF_01953"/>
    </source>
</evidence>
<dbReference type="PANTHER" id="PTHR43440:SF1">
    <property type="entry name" value="UREASE"/>
    <property type="match status" value="1"/>
</dbReference>
<comment type="PTM">
    <text evidence="7">Carbamylation allows a single lysine to coordinate two nickel ions.</text>
</comment>
<dbReference type="PRINTS" id="PR01752">
    <property type="entry name" value="UREASE"/>
</dbReference>
<evidence type="ECO:0000256" key="2">
    <source>
        <dbReference type="ARBA" id="ARBA00022596"/>
    </source>
</evidence>
<dbReference type="InterPro" id="IPR011612">
    <property type="entry name" value="Urease_alpha_N_dom"/>
</dbReference>
<keyword evidence="3 5" id="KW-0479">Metal-binding</keyword>
<feature type="modified residue" description="N6-carboxylysine" evidence="5 7">
    <location>
        <position position="221"/>
    </location>
</feature>
<evidence type="ECO:0000256" key="7">
    <source>
        <dbReference type="PIRSR" id="PIRSR611612-50"/>
    </source>
</evidence>
<evidence type="ECO:0000256" key="12">
    <source>
        <dbReference type="RuleBase" id="RU004158"/>
    </source>
</evidence>